<comment type="caution">
    <text evidence="2">The sequence shown here is derived from an EMBL/GenBank/DDBJ whole genome shotgun (WGS) entry which is preliminary data.</text>
</comment>
<gene>
    <name evidence="2" type="ORF">CLV83_4487</name>
</gene>
<evidence type="ECO:0000313" key="3">
    <source>
        <dbReference type="Proteomes" id="UP000294546"/>
    </source>
</evidence>
<proteinExistence type="predicted"/>
<dbReference type="InterPro" id="IPR025512">
    <property type="entry name" value="DUF4399"/>
</dbReference>
<sequence length="206" mass="22045">MLWTRNKRVLDTDKRALRILLRAAQTRLEPAQLLKLAQVASADYLAKVGSVQLRLSPHQNVTQHHPGYGRLIMKKLLATAGLTALLSTSVFAASSPEGAEAYIVSPSDGATVPATFTVTFGLKGMGVAPAGTDKENTGHHHLLIDGELPPMDAPMGDQVKHFGGGQTETELTLEPGTHTLQLILGDMAHQPHDPPVVSEKITITVE</sequence>
<reference evidence="2 3" key="1">
    <citation type="submission" date="2019-03" db="EMBL/GenBank/DDBJ databases">
        <title>Genomic Encyclopedia of Archaeal and Bacterial Type Strains, Phase II (KMG-II): from individual species to whole genera.</title>
        <authorList>
            <person name="Goeker M."/>
        </authorList>
    </citation>
    <scope>NUCLEOTIDE SEQUENCE [LARGE SCALE GENOMIC DNA]</scope>
    <source>
        <strain evidence="2 3">DSM 27697</strain>
    </source>
</reference>
<keyword evidence="3" id="KW-1185">Reference proteome</keyword>
<dbReference type="Proteomes" id="UP000294546">
    <property type="component" value="Unassembled WGS sequence"/>
</dbReference>
<accession>A0A4R1G3S0</accession>
<name>A0A4R1G3S0_9GAMM</name>
<feature type="domain" description="DUF4399" evidence="1">
    <location>
        <begin position="118"/>
        <end position="206"/>
    </location>
</feature>
<protein>
    <submittedName>
        <fullName evidence="2">Uncharacterized protein DUF4399</fullName>
    </submittedName>
</protein>
<dbReference type="Pfam" id="PF14347">
    <property type="entry name" value="DUF4399"/>
    <property type="match status" value="1"/>
</dbReference>
<dbReference type="EMBL" id="SMFU01000015">
    <property type="protein sequence ID" value="TCK02304.1"/>
    <property type="molecule type" value="Genomic_DNA"/>
</dbReference>
<evidence type="ECO:0000313" key="2">
    <source>
        <dbReference type="EMBL" id="TCK02304.1"/>
    </source>
</evidence>
<organism evidence="2 3">
    <name type="scientific">Marinobacterium mangrovicola</name>
    <dbReference type="NCBI Taxonomy" id="1476959"/>
    <lineage>
        <taxon>Bacteria</taxon>
        <taxon>Pseudomonadati</taxon>
        <taxon>Pseudomonadota</taxon>
        <taxon>Gammaproteobacteria</taxon>
        <taxon>Oceanospirillales</taxon>
        <taxon>Oceanospirillaceae</taxon>
        <taxon>Marinobacterium</taxon>
    </lineage>
</organism>
<dbReference type="AlphaFoldDB" id="A0A4R1G3S0"/>
<evidence type="ECO:0000259" key="1">
    <source>
        <dbReference type="Pfam" id="PF14347"/>
    </source>
</evidence>